<organism evidence="2 3">
    <name type="scientific">Gulosibacter molinativorax</name>
    <dbReference type="NCBI Taxonomy" id="256821"/>
    <lineage>
        <taxon>Bacteria</taxon>
        <taxon>Bacillati</taxon>
        <taxon>Actinomycetota</taxon>
        <taxon>Actinomycetes</taxon>
        <taxon>Micrococcales</taxon>
        <taxon>Microbacteriaceae</taxon>
        <taxon>Gulosibacter</taxon>
    </lineage>
</organism>
<accession>A0ABT7CBN8</accession>
<proteinExistence type="predicted"/>
<dbReference type="InterPro" id="IPR001509">
    <property type="entry name" value="Epimerase_deHydtase"/>
</dbReference>
<dbReference type="Gene3D" id="3.40.50.720">
    <property type="entry name" value="NAD(P)-binding Rossmann-like Domain"/>
    <property type="match status" value="1"/>
</dbReference>
<name>A0ABT7CBN8_9MICO</name>
<reference evidence="2" key="2">
    <citation type="journal article" date="2022" name="Sci. Rep.">
        <title>In silico prediction of the enzymes involved in the degradation of the herbicide molinate by Gulosibacter molinativorax ON4T.</title>
        <authorList>
            <person name="Lopes A.R."/>
            <person name="Bunin E."/>
            <person name="Viana A.T."/>
            <person name="Froufe H."/>
            <person name="Munoz-Merida A."/>
            <person name="Pinho D."/>
            <person name="Figueiredo J."/>
            <person name="Barroso C."/>
            <person name="Vaz-Moreira I."/>
            <person name="Bellanger X."/>
            <person name="Egas C."/>
            <person name="Nunes O.C."/>
        </authorList>
    </citation>
    <scope>NUCLEOTIDE SEQUENCE</scope>
    <source>
        <strain evidence="2">ON4</strain>
    </source>
</reference>
<sequence>MSHIIVLGAGPLGRAATAALLDRGDAVTVATRSGTVLPGAAAIQADVTDSESMASLPKFDAIVACVNFPYGQWQQNWPPAIDNLIALAERLDAPLVIAGNLYSYGPSATAFKETDDMRATYRNGQIRADVWRKALAAHHAGRIRATEIRGSDYVGPNTGMSAHGGDRLLGPATTGKTAFIIGDPDQPHAWTATRDFGAMLARATTQEQMWGRPWHVPSAPPLTIRELSTLAAKLAGNDAPPRILSMPRPLLRVLAPFNSAMSAILDASYQFDYPFRVDDTDARTLLGMTHTPIETTVAEAVRAMQAPEPASSTR</sequence>
<dbReference type="Proteomes" id="UP001170379">
    <property type="component" value="Unassembled WGS sequence"/>
</dbReference>
<keyword evidence="3" id="KW-1185">Reference proteome</keyword>
<reference evidence="2" key="1">
    <citation type="submission" date="2018-03" db="EMBL/GenBank/DDBJ databases">
        <authorList>
            <person name="Nunes O.C."/>
            <person name="Lopes A.R."/>
            <person name="Froufe H."/>
            <person name="Munoz-Merida A."/>
            <person name="Barroso C."/>
            <person name="Egas C."/>
        </authorList>
    </citation>
    <scope>NUCLEOTIDE SEQUENCE</scope>
    <source>
        <strain evidence="2">ON4</strain>
    </source>
</reference>
<gene>
    <name evidence="2" type="ORF">C7K25_14495</name>
</gene>
<dbReference type="InterPro" id="IPR036291">
    <property type="entry name" value="NAD(P)-bd_dom_sf"/>
</dbReference>
<dbReference type="Pfam" id="PF01370">
    <property type="entry name" value="Epimerase"/>
    <property type="match status" value="1"/>
</dbReference>
<dbReference type="SUPFAM" id="SSF51735">
    <property type="entry name" value="NAD(P)-binding Rossmann-fold domains"/>
    <property type="match status" value="1"/>
</dbReference>
<comment type="caution">
    <text evidence="2">The sequence shown here is derived from an EMBL/GenBank/DDBJ whole genome shotgun (WGS) entry which is preliminary data.</text>
</comment>
<evidence type="ECO:0000259" key="1">
    <source>
        <dbReference type="Pfam" id="PF01370"/>
    </source>
</evidence>
<dbReference type="RefSeq" id="WP_026936440.1">
    <property type="nucleotide sequence ID" value="NZ_CP028426.1"/>
</dbReference>
<evidence type="ECO:0000313" key="2">
    <source>
        <dbReference type="EMBL" id="MDJ1372555.1"/>
    </source>
</evidence>
<evidence type="ECO:0000313" key="3">
    <source>
        <dbReference type="Proteomes" id="UP001170379"/>
    </source>
</evidence>
<dbReference type="EMBL" id="PXVD01000030">
    <property type="protein sequence ID" value="MDJ1372555.1"/>
    <property type="molecule type" value="Genomic_DNA"/>
</dbReference>
<protein>
    <submittedName>
        <fullName evidence="2">NADP oxidoreductase</fullName>
    </submittedName>
</protein>
<feature type="domain" description="NAD-dependent epimerase/dehydratase" evidence="1">
    <location>
        <begin position="4"/>
        <end position="206"/>
    </location>
</feature>